<gene>
    <name evidence="1" type="ORF">METZ01_LOCUS51815</name>
</gene>
<protein>
    <submittedName>
        <fullName evidence="1">Uncharacterized protein</fullName>
    </submittedName>
</protein>
<reference evidence="1" key="1">
    <citation type="submission" date="2018-05" db="EMBL/GenBank/DDBJ databases">
        <authorList>
            <person name="Lanie J.A."/>
            <person name="Ng W.-L."/>
            <person name="Kazmierczak K.M."/>
            <person name="Andrzejewski T.M."/>
            <person name="Davidsen T.M."/>
            <person name="Wayne K.J."/>
            <person name="Tettelin H."/>
            <person name="Glass J.I."/>
            <person name="Rusch D."/>
            <person name="Podicherti R."/>
            <person name="Tsui H.-C.T."/>
            <person name="Winkler M.E."/>
        </authorList>
    </citation>
    <scope>NUCLEOTIDE SEQUENCE</scope>
</reference>
<evidence type="ECO:0000313" key="1">
    <source>
        <dbReference type="EMBL" id="SUZ98961.1"/>
    </source>
</evidence>
<sequence length="153" mass="17650">MNKISLDKRIIPLVEFFNTLDGIKTIGSCQGHDDGGETGKWVYPYIKFKSTSNHSLGLLASIEYIYADLNILYNLSEIELNNIYQPNLNAIWTIEVVPNHDYSVSHNIENDEYAFYVLKAHSDSFTKPSEVYPDFIKILDWYKAQIKSSIKDY</sequence>
<proteinExistence type="predicted"/>
<name>A0A381S6M8_9ZZZZ</name>
<accession>A0A381S6M8</accession>
<dbReference type="EMBL" id="UINC01002654">
    <property type="protein sequence ID" value="SUZ98961.1"/>
    <property type="molecule type" value="Genomic_DNA"/>
</dbReference>
<organism evidence="1">
    <name type="scientific">marine metagenome</name>
    <dbReference type="NCBI Taxonomy" id="408172"/>
    <lineage>
        <taxon>unclassified sequences</taxon>
        <taxon>metagenomes</taxon>
        <taxon>ecological metagenomes</taxon>
    </lineage>
</organism>
<dbReference type="AlphaFoldDB" id="A0A381S6M8"/>